<evidence type="ECO:0000256" key="2">
    <source>
        <dbReference type="ARBA" id="ARBA00022679"/>
    </source>
</evidence>
<keyword evidence="3" id="KW-1133">Transmembrane helix</keyword>
<dbReference type="InterPro" id="IPR021520">
    <property type="entry name" value="Stealth_CR2"/>
</dbReference>
<dbReference type="Pfam" id="PF11380">
    <property type="entry name" value="Stealth_CR2"/>
    <property type="match status" value="1"/>
</dbReference>
<reference evidence="8 9" key="1">
    <citation type="journal article" date="2023" name="IMA Fungus">
        <title>Comparative genomic study of the Penicillium genus elucidates a diverse pangenome and 15 lateral gene transfer events.</title>
        <authorList>
            <person name="Petersen C."/>
            <person name="Sorensen T."/>
            <person name="Nielsen M.R."/>
            <person name="Sondergaard T.E."/>
            <person name="Sorensen J.L."/>
            <person name="Fitzpatrick D.A."/>
            <person name="Frisvad J.C."/>
            <person name="Nielsen K.L."/>
        </authorList>
    </citation>
    <scope>NUCLEOTIDE SEQUENCE [LARGE SCALE GENOMIC DNA]</scope>
    <source>
        <strain evidence="8 9">IBT 35679</strain>
    </source>
</reference>
<dbReference type="InterPro" id="IPR031357">
    <property type="entry name" value="Stealth_CR3"/>
</dbReference>
<proteinExistence type="inferred from homology"/>
<dbReference type="InterPro" id="IPR031356">
    <property type="entry name" value="Stealth_CR4"/>
</dbReference>
<dbReference type="GO" id="GO:0005794">
    <property type="term" value="C:Golgi apparatus"/>
    <property type="evidence" value="ECO:0007669"/>
    <property type="project" value="TreeGrafter"/>
</dbReference>
<evidence type="ECO:0000259" key="7">
    <source>
        <dbReference type="Pfam" id="PF17103"/>
    </source>
</evidence>
<comment type="caution">
    <text evidence="8">The sequence shown here is derived from an EMBL/GenBank/DDBJ whole genome shotgun (WGS) entry which is preliminary data.</text>
</comment>
<dbReference type="Pfam" id="PF17101">
    <property type="entry name" value="Stealth_CR1"/>
    <property type="match status" value="1"/>
</dbReference>
<feature type="transmembrane region" description="Helical" evidence="3">
    <location>
        <begin position="574"/>
        <end position="597"/>
    </location>
</feature>
<keyword evidence="2" id="KW-0808">Transferase</keyword>
<dbReference type="Pfam" id="PF17103">
    <property type="entry name" value="Stealth_CR4"/>
    <property type="match status" value="1"/>
</dbReference>
<name>A0AAD6CJ80_9EURO</name>
<evidence type="ECO:0000256" key="3">
    <source>
        <dbReference type="SAM" id="Phobius"/>
    </source>
</evidence>
<evidence type="ECO:0000259" key="4">
    <source>
        <dbReference type="Pfam" id="PF11380"/>
    </source>
</evidence>
<protein>
    <submittedName>
        <fullName evidence="8">Uncharacterized protein</fullName>
    </submittedName>
</protein>
<evidence type="ECO:0000256" key="1">
    <source>
        <dbReference type="ARBA" id="ARBA00007583"/>
    </source>
</evidence>
<keyword evidence="3" id="KW-0812">Transmembrane</keyword>
<dbReference type="AlphaFoldDB" id="A0AAD6CJ80"/>
<gene>
    <name evidence="8" type="ORF">N7494_011213</name>
</gene>
<evidence type="ECO:0000313" key="8">
    <source>
        <dbReference type="EMBL" id="KAJ5524563.1"/>
    </source>
</evidence>
<keyword evidence="9" id="KW-1185">Reference proteome</keyword>
<dbReference type="InterPro" id="IPR031358">
    <property type="entry name" value="Stealth_CR1"/>
</dbReference>
<evidence type="ECO:0000259" key="5">
    <source>
        <dbReference type="Pfam" id="PF17101"/>
    </source>
</evidence>
<keyword evidence="3" id="KW-0472">Membrane</keyword>
<evidence type="ECO:0000313" key="9">
    <source>
        <dbReference type="Proteomes" id="UP001220324"/>
    </source>
</evidence>
<accession>A0AAD6CJ80</accession>
<feature type="domain" description="Stealth protein CR3 conserved region 3" evidence="6">
    <location>
        <begin position="335"/>
        <end position="382"/>
    </location>
</feature>
<dbReference type="EMBL" id="JAQIZZ010000008">
    <property type="protein sequence ID" value="KAJ5524563.1"/>
    <property type="molecule type" value="Genomic_DNA"/>
</dbReference>
<feature type="domain" description="Stealth protein CR2 conserved region 2" evidence="4">
    <location>
        <begin position="61"/>
        <end position="165"/>
    </location>
</feature>
<feature type="domain" description="Stealth protein CR4 conserved region 4" evidence="7">
    <location>
        <begin position="510"/>
        <end position="556"/>
    </location>
</feature>
<dbReference type="GO" id="GO:0016772">
    <property type="term" value="F:transferase activity, transferring phosphorus-containing groups"/>
    <property type="evidence" value="ECO:0007669"/>
    <property type="project" value="InterPro"/>
</dbReference>
<organism evidence="8 9">
    <name type="scientific">Penicillium frequentans</name>
    <dbReference type="NCBI Taxonomy" id="3151616"/>
    <lineage>
        <taxon>Eukaryota</taxon>
        <taxon>Fungi</taxon>
        <taxon>Dikarya</taxon>
        <taxon>Ascomycota</taxon>
        <taxon>Pezizomycotina</taxon>
        <taxon>Eurotiomycetes</taxon>
        <taxon>Eurotiomycetidae</taxon>
        <taxon>Eurotiales</taxon>
        <taxon>Aspergillaceae</taxon>
        <taxon>Penicillium</taxon>
    </lineage>
</organism>
<dbReference type="PANTHER" id="PTHR24045:SF0">
    <property type="entry name" value="N-ACETYLGLUCOSAMINE-1-PHOSPHOTRANSFERASE SUBUNITS ALPHA_BETA"/>
    <property type="match status" value="1"/>
</dbReference>
<feature type="domain" description="Stealth protein CR1 conserved region 1" evidence="5">
    <location>
        <begin position="4"/>
        <end position="25"/>
    </location>
</feature>
<dbReference type="Proteomes" id="UP001220324">
    <property type="component" value="Unassembled WGS sequence"/>
</dbReference>
<dbReference type="Pfam" id="PF17102">
    <property type="entry name" value="Stealth_CR3"/>
    <property type="match status" value="1"/>
</dbReference>
<sequence length="605" mass="69743">MKMEPIDAVYTWVNGSDPSWKSERDFWYQQWVQGYDGANRRIQNERKNSSEDDGASADYHFRDNDELKYSVRSLEKYAPWIRQIYIVTNGQVPGWLDQDNPRITVVKHSEIFENTSHLPVFSSSSIESNLDRIPGLSDTFLYFNDDVFLGAPIWPDDFITPSGEQIIYLSHPVPLGDDAYPEYWAGGKGPAPDSPEMRLGRELDDYGFVDDEQGGIRVEQLVGKVYASSACDVEAEIPQSILDEVLRDVLPLGHGHINITSLLTHQNPTSNNGVSETTERMSALDTKSRIKLLALLDALPHCPDDHDLVADAIRSVINAFNQRFSSSKHLRRVPSHMPHMMKKQVLTELKRIFPQGFQQNSAHRFRHPQDLQVGFAYFNYLVNRPNFLSSTMCGLQDQRPDMNRYCWFGEYHTRTLESLLYGTTPPAGFHDSFQRCLHNGSGLTSNLQFPTEAEKWIAVPIKDVERCIDMPKLRSNLLKKKGYRLKMGTDVTFHMLRDEYQTTMDQLQSTRDRRTKFICLNDDMNSPSIDLRRAFKQLLEDLWPVPSIFELQARPIAPNESNKAISQEEGKFPYFFYSFIFMSGCTLILVLFLRIWARRIRRKTI</sequence>
<evidence type="ECO:0000259" key="6">
    <source>
        <dbReference type="Pfam" id="PF17102"/>
    </source>
</evidence>
<dbReference type="InterPro" id="IPR047141">
    <property type="entry name" value="Stealth"/>
</dbReference>
<dbReference type="PANTHER" id="PTHR24045">
    <property type="match status" value="1"/>
</dbReference>
<comment type="similarity">
    <text evidence="1">Belongs to the stealth family.</text>
</comment>